<dbReference type="Pfam" id="PF01292">
    <property type="entry name" value="Ni_hydr_CYTB"/>
    <property type="match status" value="1"/>
</dbReference>
<gene>
    <name evidence="14" type="ORF">MICPUN_60604</name>
</gene>
<evidence type="ECO:0000313" key="14">
    <source>
        <dbReference type="EMBL" id="ACO69127.1"/>
    </source>
</evidence>
<keyword evidence="8 12" id="KW-1133">Transmembrane helix</keyword>
<evidence type="ECO:0000256" key="6">
    <source>
        <dbReference type="ARBA" id="ARBA00022723"/>
    </source>
</evidence>
<dbReference type="RefSeq" id="XP_002507869.1">
    <property type="nucleotide sequence ID" value="XM_002507823.1"/>
</dbReference>
<dbReference type="eggNOG" id="ENOG502S2FY">
    <property type="taxonomic scope" value="Eukaryota"/>
</dbReference>
<dbReference type="GO" id="GO:0046872">
    <property type="term" value="F:metal ion binding"/>
    <property type="evidence" value="ECO:0007669"/>
    <property type="project" value="UniProtKB-KW"/>
</dbReference>
<evidence type="ECO:0000313" key="15">
    <source>
        <dbReference type="Proteomes" id="UP000002009"/>
    </source>
</evidence>
<feature type="transmembrane region" description="Helical" evidence="12">
    <location>
        <begin position="90"/>
        <end position="109"/>
    </location>
</feature>
<dbReference type="GO" id="GO:0022904">
    <property type="term" value="P:respiratory electron transport chain"/>
    <property type="evidence" value="ECO:0007669"/>
    <property type="project" value="InterPro"/>
</dbReference>
<evidence type="ECO:0000256" key="1">
    <source>
        <dbReference type="ARBA" id="ARBA00004651"/>
    </source>
</evidence>
<evidence type="ECO:0000256" key="11">
    <source>
        <dbReference type="ARBA" id="ARBA00037975"/>
    </source>
</evidence>
<keyword evidence="3" id="KW-1003">Cell membrane</keyword>
<keyword evidence="10 12" id="KW-0472">Membrane</keyword>
<keyword evidence="5 12" id="KW-0812">Transmembrane</keyword>
<keyword evidence="6" id="KW-0479">Metal-binding</keyword>
<dbReference type="PANTHER" id="PTHR30529:SF1">
    <property type="entry name" value="CYTOCHROME B561 HOMOLOG 2"/>
    <property type="match status" value="1"/>
</dbReference>
<accession>C1FFR6</accession>
<evidence type="ECO:0000256" key="12">
    <source>
        <dbReference type="SAM" id="Phobius"/>
    </source>
</evidence>
<evidence type="ECO:0000259" key="13">
    <source>
        <dbReference type="Pfam" id="PF01292"/>
    </source>
</evidence>
<dbReference type="GO" id="GO:0009055">
    <property type="term" value="F:electron transfer activity"/>
    <property type="evidence" value="ECO:0007669"/>
    <property type="project" value="InterPro"/>
</dbReference>
<protein>
    <recommendedName>
        <fullName evidence="13">Cytochrome b561 bacterial/Ni-hydrogenase domain-containing protein</fullName>
    </recommendedName>
</protein>
<keyword evidence="4" id="KW-0349">Heme</keyword>
<dbReference type="InterPro" id="IPR052168">
    <property type="entry name" value="Cytochrome_b561_oxidase"/>
</dbReference>
<dbReference type="AlphaFoldDB" id="C1FFR6"/>
<evidence type="ECO:0000256" key="2">
    <source>
        <dbReference type="ARBA" id="ARBA00022448"/>
    </source>
</evidence>
<dbReference type="KEGG" id="mis:MICPUN_60604"/>
<proteinExistence type="inferred from homology"/>
<organism evidence="14 15">
    <name type="scientific">Micromonas commoda (strain RCC299 / NOUM17 / CCMP2709)</name>
    <name type="common">Picoplanktonic green alga</name>
    <dbReference type="NCBI Taxonomy" id="296587"/>
    <lineage>
        <taxon>Eukaryota</taxon>
        <taxon>Viridiplantae</taxon>
        <taxon>Chlorophyta</taxon>
        <taxon>Mamiellophyceae</taxon>
        <taxon>Mamiellales</taxon>
        <taxon>Mamiellaceae</taxon>
        <taxon>Micromonas</taxon>
    </lineage>
</organism>
<feature type="domain" description="Cytochrome b561 bacterial/Ni-hydrogenase" evidence="13">
    <location>
        <begin position="84"/>
        <end position="250"/>
    </location>
</feature>
<keyword evidence="15" id="KW-1185">Reference proteome</keyword>
<comment type="subcellular location">
    <subcellularLocation>
        <location evidence="1">Cell membrane</location>
        <topology evidence="1">Multi-pass membrane protein</topology>
    </subcellularLocation>
</comment>
<dbReference type="GO" id="GO:0020037">
    <property type="term" value="F:heme binding"/>
    <property type="evidence" value="ECO:0007669"/>
    <property type="project" value="TreeGrafter"/>
</dbReference>
<dbReference type="GeneID" id="8245796"/>
<feature type="transmembrane region" description="Helical" evidence="12">
    <location>
        <begin position="223"/>
        <end position="241"/>
    </location>
</feature>
<name>C1FFR6_MICCC</name>
<dbReference type="EMBL" id="CP001575">
    <property type="protein sequence ID" value="ACO69127.1"/>
    <property type="molecule type" value="Genomic_DNA"/>
</dbReference>
<reference evidence="14 15" key="1">
    <citation type="journal article" date="2009" name="Science">
        <title>Green evolution and dynamic adaptations revealed by genomes of the marine picoeukaryotes Micromonas.</title>
        <authorList>
            <person name="Worden A.Z."/>
            <person name="Lee J.H."/>
            <person name="Mock T."/>
            <person name="Rouze P."/>
            <person name="Simmons M.P."/>
            <person name="Aerts A.L."/>
            <person name="Allen A.E."/>
            <person name="Cuvelier M.L."/>
            <person name="Derelle E."/>
            <person name="Everett M.V."/>
            <person name="Foulon E."/>
            <person name="Grimwood J."/>
            <person name="Gundlach H."/>
            <person name="Henrissat B."/>
            <person name="Napoli C."/>
            <person name="McDonald S.M."/>
            <person name="Parker M.S."/>
            <person name="Rombauts S."/>
            <person name="Salamov A."/>
            <person name="Von Dassow P."/>
            <person name="Badger J.H."/>
            <person name="Coutinho P.M."/>
            <person name="Demir E."/>
            <person name="Dubchak I."/>
            <person name="Gentemann C."/>
            <person name="Eikrem W."/>
            <person name="Gready J.E."/>
            <person name="John U."/>
            <person name="Lanier W."/>
            <person name="Lindquist E.A."/>
            <person name="Lucas S."/>
            <person name="Mayer K.F."/>
            <person name="Moreau H."/>
            <person name="Not F."/>
            <person name="Otillar R."/>
            <person name="Panaud O."/>
            <person name="Pangilinan J."/>
            <person name="Paulsen I."/>
            <person name="Piegu B."/>
            <person name="Poliakov A."/>
            <person name="Robbens S."/>
            <person name="Schmutz J."/>
            <person name="Toulza E."/>
            <person name="Wyss T."/>
            <person name="Zelensky A."/>
            <person name="Zhou K."/>
            <person name="Armbrust E.V."/>
            <person name="Bhattacharya D."/>
            <person name="Goodenough U.W."/>
            <person name="Van de Peer Y."/>
            <person name="Grigoriev I.V."/>
        </authorList>
    </citation>
    <scope>NUCLEOTIDE SEQUENCE [LARGE SCALE GENOMIC DNA]</scope>
    <source>
        <strain evidence="15">RCC299 / NOUM17</strain>
    </source>
</reference>
<evidence type="ECO:0000256" key="7">
    <source>
        <dbReference type="ARBA" id="ARBA00022982"/>
    </source>
</evidence>
<dbReference type="PANTHER" id="PTHR30529">
    <property type="entry name" value="CYTOCHROME B561"/>
    <property type="match status" value="1"/>
</dbReference>
<dbReference type="Proteomes" id="UP000002009">
    <property type="component" value="Chromosome 8"/>
</dbReference>
<evidence type="ECO:0000256" key="3">
    <source>
        <dbReference type="ARBA" id="ARBA00022475"/>
    </source>
</evidence>
<dbReference type="InParanoid" id="C1FFR6"/>
<keyword evidence="2" id="KW-0813">Transport</keyword>
<sequence>MQQAALRRAARAALTQVGAATSRRAVPSMASSVYTAAAAPTARTAVASVAKAASSLPANPGTSRGFAASAGTIAEAASALEQQYATPLQALHWLIAGGTVGTFAFVQLAMNLPKDQAAEKGRFMMLHKSLGLCVLGLTIPRLALRLTTKIPAAVPGSKAEQIAAQLGHLVMYGMMTAMPVSGFIMGYYGGRGLPFFGYTIPGASKRDGKLAGRAFKLHKQLGWYYEMFVPLHVGAVGMHAIKGQNIMRRMGVTAFG</sequence>
<comment type="similarity">
    <text evidence="11">Belongs to the cytochrome b561 family.</text>
</comment>
<keyword evidence="7" id="KW-0249">Electron transport</keyword>
<dbReference type="SUPFAM" id="SSF81342">
    <property type="entry name" value="Transmembrane di-heme cytochromes"/>
    <property type="match status" value="1"/>
</dbReference>
<dbReference type="GO" id="GO:0005886">
    <property type="term" value="C:plasma membrane"/>
    <property type="evidence" value="ECO:0007669"/>
    <property type="project" value="UniProtKB-SubCell"/>
</dbReference>
<dbReference type="InterPro" id="IPR016174">
    <property type="entry name" value="Di-haem_cyt_TM"/>
</dbReference>
<evidence type="ECO:0000256" key="8">
    <source>
        <dbReference type="ARBA" id="ARBA00022989"/>
    </source>
</evidence>
<dbReference type="OrthoDB" id="198925at2759"/>
<evidence type="ECO:0000256" key="5">
    <source>
        <dbReference type="ARBA" id="ARBA00022692"/>
    </source>
</evidence>
<evidence type="ECO:0000256" key="9">
    <source>
        <dbReference type="ARBA" id="ARBA00023004"/>
    </source>
</evidence>
<evidence type="ECO:0000256" key="10">
    <source>
        <dbReference type="ARBA" id="ARBA00023136"/>
    </source>
</evidence>
<feature type="transmembrane region" description="Helical" evidence="12">
    <location>
        <begin position="169"/>
        <end position="188"/>
    </location>
</feature>
<dbReference type="InterPro" id="IPR011577">
    <property type="entry name" value="Cyt_b561_bac/Ni-Hgenase"/>
</dbReference>
<keyword evidence="9" id="KW-0408">Iron</keyword>
<evidence type="ECO:0000256" key="4">
    <source>
        <dbReference type="ARBA" id="ARBA00022617"/>
    </source>
</evidence>
<feature type="transmembrane region" description="Helical" evidence="12">
    <location>
        <begin position="129"/>
        <end position="148"/>
    </location>
</feature>